<dbReference type="EMBL" id="BRPK01000012">
    <property type="protein sequence ID" value="GLB42645.1"/>
    <property type="molecule type" value="Genomic_DNA"/>
</dbReference>
<feature type="region of interest" description="Disordered" evidence="1">
    <location>
        <begin position="1"/>
        <end position="26"/>
    </location>
</feature>
<feature type="region of interest" description="Disordered" evidence="1">
    <location>
        <begin position="88"/>
        <end position="140"/>
    </location>
</feature>
<name>A0A9P3PTN1_LYOSH</name>
<evidence type="ECO:0000256" key="1">
    <source>
        <dbReference type="SAM" id="MobiDB-lite"/>
    </source>
</evidence>
<gene>
    <name evidence="2" type="ORF">LshimejAT787_1200940</name>
</gene>
<feature type="region of interest" description="Disordered" evidence="1">
    <location>
        <begin position="200"/>
        <end position="225"/>
    </location>
</feature>
<dbReference type="AlphaFoldDB" id="A0A9P3PTN1"/>
<dbReference type="Proteomes" id="UP001063166">
    <property type="component" value="Unassembled WGS sequence"/>
</dbReference>
<evidence type="ECO:0000313" key="3">
    <source>
        <dbReference type="Proteomes" id="UP001063166"/>
    </source>
</evidence>
<feature type="compositionally biased region" description="Low complexity" evidence="1">
    <location>
        <begin position="88"/>
        <end position="104"/>
    </location>
</feature>
<proteinExistence type="predicted"/>
<feature type="compositionally biased region" description="Basic and acidic residues" evidence="1">
    <location>
        <begin position="271"/>
        <end position="281"/>
    </location>
</feature>
<organism evidence="2 3">
    <name type="scientific">Lyophyllum shimeji</name>
    <name type="common">Hon-shimeji</name>
    <name type="synonym">Tricholoma shimeji</name>
    <dbReference type="NCBI Taxonomy" id="47721"/>
    <lineage>
        <taxon>Eukaryota</taxon>
        <taxon>Fungi</taxon>
        <taxon>Dikarya</taxon>
        <taxon>Basidiomycota</taxon>
        <taxon>Agaricomycotina</taxon>
        <taxon>Agaricomycetes</taxon>
        <taxon>Agaricomycetidae</taxon>
        <taxon>Agaricales</taxon>
        <taxon>Tricholomatineae</taxon>
        <taxon>Lyophyllaceae</taxon>
        <taxon>Lyophyllum</taxon>
    </lineage>
</organism>
<reference evidence="2" key="1">
    <citation type="submission" date="2022-07" db="EMBL/GenBank/DDBJ databases">
        <title>The genome of Lyophyllum shimeji provides insight into the initial evolution of ectomycorrhizal fungal genome.</title>
        <authorList>
            <person name="Kobayashi Y."/>
            <person name="Shibata T."/>
            <person name="Hirakawa H."/>
            <person name="Shigenobu S."/>
            <person name="Nishiyama T."/>
            <person name="Yamada A."/>
            <person name="Hasebe M."/>
            <person name="Kawaguchi M."/>
        </authorList>
    </citation>
    <scope>NUCLEOTIDE SEQUENCE</scope>
    <source>
        <strain evidence="2">AT787</strain>
    </source>
</reference>
<feature type="region of interest" description="Disordered" evidence="1">
    <location>
        <begin position="256"/>
        <end position="281"/>
    </location>
</feature>
<sequence length="642" mass="70813">MDDVPDPDGRNVQSRTSTRPRRDQRSARFANPKRLFQRLPPNITDITDDFMTGHRHYYSRSIDGTQILERIEDSAGRVVFCRCRKCARTPTPTGPRPTMRTTSTLMHMPTQKKLPRDRRPEPSKVAAAAPPKPSPLDDGRTGRVEVKFIDVLNAVQAKSTVPMSDHEPLDVSYSPLGSRDAFLADNATVDSYQDEADDAVDDSRDRQLLSSHNQDSSSTTTQIFCPPTIVPVDSVKHAADTDRGFNEIFCPPVVAVGSNEDSSSESSSSRTLHDTADTDRGFNEIFCPPVVAVGSNEDSSSESSSSRTLHDTADTDRGFDEIFCPPVVAVVDSTEDASDDEFHANSEFPLSFGRPAIADDDLLLNPWLTKDDDDFKFENRLKDFSRAMKVSTGPDDAKYSAVSLNLTITAPPKYPPGLPLNVRYPKSQALPKDPKTTSTLHALLDPSVVDNGMDIFDITNFDSSPRQLEDSDCNFNATFRLLPGPQIAPSDVGEDPPPAYSEVEEAVVPPNLKPLVDAKCPVPDRLLPHPRSRFRSLLSPFPPLFQSILFRLPTIMTGSIDLQASTDLSSDLDDVDDETLRNVSVPAIRSCTSTPLLSRNDAKYLRQMLPLAEIFLHDVNMNQVIVPKLSTPAPRLVVFKPP</sequence>
<accession>A0A9P3PTN1</accession>
<feature type="compositionally biased region" description="Low complexity" evidence="1">
    <location>
        <begin position="258"/>
        <end position="269"/>
    </location>
</feature>
<feature type="compositionally biased region" description="Low complexity" evidence="1">
    <location>
        <begin position="295"/>
        <end position="306"/>
    </location>
</feature>
<feature type="region of interest" description="Disordered" evidence="1">
    <location>
        <begin position="293"/>
        <end position="313"/>
    </location>
</feature>
<dbReference type="OrthoDB" id="10662146at2759"/>
<comment type="caution">
    <text evidence="2">The sequence shown here is derived from an EMBL/GenBank/DDBJ whole genome shotgun (WGS) entry which is preliminary data.</text>
</comment>
<feature type="compositionally biased region" description="Polar residues" evidence="1">
    <location>
        <begin position="208"/>
        <end position="223"/>
    </location>
</feature>
<keyword evidence="3" id="KW-1185">Reference proteome</keyword>
<protein>
    <submittedName>
        <fullName evidence="2">Uncharacterized protein</fullName>
    </submittedName>
</protein>
<evidence type="ECO:0000313" key="2">
    <source>
        <dbReference type="EMBL" id="GLB42645.1"/>
    </source>
</evidence>